<dbReference type="PANTHER" id="PTHR43848">
    <property type="entry name" value="PUTRESCINE TRANSPORT SYSTEM PERMEASE PROTEIN POTI"/>
    <property type="match status" value="1"/>
</dbReference>
<feature type="transmembrane region" description="Helical" evidence="8">
    <location>
        <begin position="70"/>
        <end position="90"/>
    </location>
</feature>
<dbReference type="STRING" id="177413.SAMN05660859_3484"/>
<dbReference type="EMBL" id="FMTP01000006">
    <property type="protein sequence ID" value="SCW89325.1"/>
    <property type="molecule type" value="Genomic_DNA"/>
</dbReference>
<comment type="similarity">
    <text evidence="2">Belongs to the binding-protein-dependent transport system permease family. CysTW subfamily.</text>
</comment>
<proteinExistence type="inferred from homology"/>
<keyword evidence="3 8" id="KW-0813">Transport</keyword>
<gene>
    <name evidence="10" type="ORF">SAMN05660859_3484</name>
</gene>
<evidence type="ECO:0000256" key="3">
    <source>
        <dbReference type="ARBA" id="ARBA00022448"/>
    </source>
</evidence>
<feature type="domain" description="ABC transmembrane type-1" evidence="9">
    <location>
        <begin position="66"/>
        <end position="260"/>
    </location>
</feature>
<evidence type="ECO:0000259" key="9">
    <source>
        <dbReference type="PROSITE" id="PS50928"/>
    </source>
</evidence>
<evidence type="ECO:0000256" key="2">
    <source>
        <dbReference type="ARBA" id="ARBA00007069"/>
    </source>
</evidence>
<dbReference type="Gene3D" id="1.10.3720.10">
    <property type="entry name" value="MetI-like"/>
    <property type="match status" value="1"/>
</dbReference>
<evidence type="ECO:0000256" key="4">
    <source>
        <dbReference type="ARBA" id="ARBA00022475"/>
    </source>
</evidence>
<evidence type="ECO:0000256" key="1">
    <source>
        <dbReference type="ARBA" id="ARBA00004651"/>
    </source>
</evidence>
<dbReference type="SUPFAM" id="SSF161098">
    <property type="entry name" value="MetI-like"/>
    <property type="match status" value="1"/>
</dbReference>
<feature type="transmembrane region" description="Helical" evidence="8">
    <location>
        <begin position="185"/>
        <end position="207"/>
    </location>
</feature>
<keyword evidence="11" id="KW-1185">Reference proteome</keyword>
<dbReference type="AlphaFoldDB" id="A0A1G4U8P6"/>
<dbReference type="InterPro" id="IPR035906">
    <property type="entry name" value="MetI-like_sf"/>
</dbReference>
<name>A0A1G4U8P6_9HYPH</name>
<keyword evidence="5 8" id="KW-0812">Transmembrane</keyword>
<dbReference type="GO" id="GO:0005886">
    <property type="term" value="C:plasma membrane"/>
    <property type="evidence" value="ECO:0007669"/>
    <property type="project" value="UniProtKB-SubCell"/>
</dbReference>
<accession>A0A1G4U8P6</accession>
<keyword evidence="4" id="KW-1003">Cell membrane</keyword>
<dbReference type="Proteomes" id="UP000198889">
    <property type="component" value="Unassembled WGS sequence"/>
</dbReference>
<protein>
    <submittedName>
        <fullName evidence="10">Spermidine/putrescine transport system permease protein</fullName>
    </submittedName>
</protein>
<dbReference type="PROSITE" id="PS50928">
    <property type="entry name" value="ABC_TM1"/>
    <property type="match status" value="1"/>
</dbReference>
<dbReference type="InterPro" id="IPR000515">
    <property type="entry name" value="MetI-like"/>
</dbReference>
<feature type="transmembrane region" description="Helical" evidence="8">
    <location>
        <begin position="241"/>
        <end position="260"/>
    </location>
</feature>
<dbReference type="GO" id="GO:0055085">
    <property type="term" value="P:transmembrane transport"/>
    <property type="evidence" value="ECO:0007669"/>
    <property type="project" value="InterPro"/>
</dbReference>
<feature type="transmembrane region" description="Helical" evidence="8">
    <location>
        <begin position="12"/>
        <end position="34"/>
    </location>
</feature>
<dbReference type="Pfam" id="PF00528">
    <property type="entry name" value="BPD_transp_1"/>
    <property type="match status" value="1"/>
</dbReference>
<keyword evidence="7 8" id="KW-0472">Membrane</keyword>
<dbReference type="RefSeq" id="WP_091442178.1">
    <property type="nucleotide sequence ID" value="NZ_FMTP01000006.1"/>
</dbReference>
<evidence type="ECO:0000256" key="8">
    <source>
        <dbReference type="RuleBase" id="RU363032"/>
    </source>
</evidence>
<evidence type="ECO:0000256" key="7">
    <source>
        <dbReference type="ARBA" id="ARBA00023136"/>
    </source>
</evidence>
<comment type="subcellular location">
    <subcellularLocation>
        <location evidence="1 8">Cell membrane</location>
        <topology evidence="1 8">Multi-pass membrane protein</topology>
    </subcellularLocation>
</comment>
<reference evidence="11" key="1">
    <citation type="submission" date="2016-10" db="EMBL/GenBank/DDBJ databases">
        <authorList>
            <person name="Varghese N."/>
            <person name="Submissions S."/>
        </authorList>
    </citation>
    <scope>NUCLEOTIDE SEQUENCE [LARGE SCALE GENOMIC DNA]</scope>
    <source>
        <strain evidence="11">CGMCC 1.1761</strain>
    </source>
</reference>
<evidence type="ECO:0000256" key="5">
    <source>
        <dbReference type="ARBA" id="ARBA00022692"/>
    </source>
</evidence>
<feature type="transmembrane region" description="Helical" evidence="8">
    <location>
        <begin position="102"/>
        <end position="125"/>
    </location>
</feature>
<evidence type="ECO:0000313" key="11">
    <source>
        <dbReference type="Proteomes" id="UP000198889"/>
    </source>
</evidence>
<evidence type="ECO:0000256" key="6">
    <source>
        <dbReference type="ARBA" id="ARBA00022989"/>
    </source>
</evidence>
<evidence type="ECO:0000313" key="10">
    <source>
        <dbReference type="EMBL" id="SCW89325.1"/>
    </source>
</evidence>
<dbReference type="PANTHER" id="PTHR43848:SF2">
    <property type="entry name" value="PUTRESCINE TRANSPORT SYSTEM PERMEASE PROTEIN POTI"/>
    <property type="match status" value="1"/>
</dbReference>
<dbReference type="CDD" id="cd06261">
    <property type="entry name" value="TM_PBP2"/>
    <property type="match status" value="1"/>
</dbReference>
<organism evidence="10 11">
    <name type="scientific">Ancylobacter rudongensis</name>
    <dbReference type="NCBI Taxonomy" id="177413"/>
    <lineage>
        <taxon>Bacteria</taxon>
        <taxon>Pseudomonadati</taxon>
        <taxon>Pseudomonadota</taxon>
        <taxon>Alphaproteobacteria</taxon>
        <taxon>Hyphomicrobiales</taxon>
        <taxon>Xanthobacteraceae</taxon>
        <taxon>Ancylobacter</taxon>
    </lineage>
</organism>
<keyword evidence="6 8" id="KW-1133">Transmembrane helix</keyword>
<dbReference type="InterPro" id="IPR051789">
    <property type="entry name" value="Bact_Polyamine_Transport"/>
</dbReference>
<feature type="transmembrane region" description="Helical" evidence="8">
    <location>
        <begin position="145"/>
        <end position="164"/>
    </location>
</feature>
<sequence length="296" mass="32098">MNPGPFQRVMFALYTVIFFLYLLGPLAVMAVSAFNTPQYPQVWPIEGVTLDWFAALFADQDMMTGLKMSLWIGLLVVCISVPIGLAGAIIMTQIQPRVRSLYYLVVVSPVLTPGIIIGISTVVFWRQFTGQTGTRFLYDGVVLTVLGQASFISAYCMLIILARLQRFDRSQEEAALDLGASYPQVFRHILLPFLKPALASAAVLAFLSSFENYNTTTFAILSDKTLTTVLAGRVRQGSTPAISALAVVIVAVTVIGAIAYEIYKRRSDAAAAARQRAALDAEEAELAGRTPAAAMG</sequence>